<evidence type="ECO:0008006" key="4">
    <source>
        <dbReference type="Google" id="ProtNLM"/>
    </source>
</evidence>
<dbReference type="RefSeq" id="WP_003778700.1">
    <property type="nucleotide sequence ID" value="NZ_JH992961.1"/>
</dbReference>
<keyword evidence="3" id="KW-1185">Reference proteome</keyword>
<evidence type="ECO:0000313" key="3">
    <source>
        <dbReference type="Proteomes" id="UP000009875"/>
    </source>
</evidence>
<evidence type="ECO:0000313" key="2">
    <source>
        <dbReference type="EMBL" id="EKU93102.1"/>
    </source>
</evidence>
<reference evidence="2 3" key="1">
    <citation type="submission" date="2012-09" db="EMBL/GenBank/DDBJ databases">
        <title>The Genome Sequence of Alloiococcus otitis ATCC 51267.</title>
        <authorList>
            <consortium name="The Broad Institute Genome Sequencing Platform"/>
            <person name="Earl A."/>
            <person name="Ward D."/>
            <person name="Feldgarden M."/>
            <person name="Gevers D."/>
            <person name="Huys G."/>
            <person name="Walker B."/>
            <person name="Young S.K."/>
            <person name="Zeng Q."/>
            <person name="Gargeya S."/>
            <person name="Fitzgerald M."/>
            <person name="Haas B."/>
            <person name="Abouelleil A."/>
            <person name="Alvarado L."/>
            <person name="Arachchi H.M."/>
            <person name="Berlin A.M."/>
            <person name="Chapman S.B."/>
            <person name="Goldberg J."/>
            <person name="Griggs A."/>
            <person name="Gujja S."/>
            <person name="Hansen M."/>
            <person name="Howarth C."/>
            <person name="Imamovic A."/>
            <person name="Larimer J."/>
            <person name="McCowen C."/>
            <person name="Montmayeur A."/>
            <person name="Murphy C."/>
            <person name="Neiman D."/>
            <person name="Pearson M."/>
            <person name="Priest M."/>
            <person name="Roberts A."/>
            <person name="Saif S."/>
            <person name="Shea T."/>
            <person name="Sisk P."/>
            <person name="Sykes S."/>
            <person name="Wortman J."/>
            <person name="Nusbaum C."/>
            <person name="Birren B."/>
        </authorList>
    </citation>
    <scope>NUCLEOTIDE SEQUENCE [LARGE SCALE GENOMIC DNA]</scope>
    <source>
        <strain evidence="2 3">ATCC 51267</strain>
    </source>
</reference>
<dbReference type="EMBL" id="AGXA01000025">
    <property type="protein sequence ID" value="EKU93102.1"/>
    <property type="molecule type" value="Genomic_DNA"/>
</dbReference>
<feature type="transmembrane region" description="Helical" evidence="1">
    <location>
        <begin position="254"/>
        <end position="277"/>
    </location>
</feature>
<protein>
    <recommendedName>
        <fullName evidence="4">ABC3 transporter permease protein domain-containing protein</fullName>
    </recommendedName>
</protein>
<sequence>MEYKISKMIANKKKYIFHIIMAIFILISVTISIVASFALYQYDTAKQNFVDNQFAKTIEISSYNEAGNQVRKLNDNDIDKLEELLDSSYESYEITAEHLIPFGVQTASGDVVFVKSFSGDFFLNDLVTDNHLMTKKKDNNSTLTLSLPVIKTENGGYSSDQSINREYDLDPIEESSLLSNYIKEDELIASEATFKEILDTMFPEEEYVDIEKLYITVNSVEDVRNVAARLSSNDYNVSHAFEYYDDLETSISRLITLSVLVLAILLIFTICFLTGLFELMLKNSVGDIAILKHLGYSKRRIGKIYLYPMVVRSIIAFVIIGIINTILYLFDIINTFQSLIIFQLVISLVCVIALGIMFMRIRNYASKNILSLVKIYKVEE</sequence>
<dbReference type="HOGENOM" id="CLU_727448_0_0_9"/>
<dbReference type="eggNOG" id="ENOG5033EC7">
    <property type="taxonomic scope" value="Bacteria"/>
</dbReference>
<dbReference type="PATRIC" id="fig|883081.3.peg.1356"/>
<keyword evidence="1" id="KW-0472">Membrane</keyword>
<feature type="transmembrane region" description="Helical" evidence="1">
    <location>
        <begin position="15"/>
        <end position="40"/>
    </location>
</feature>
<keyword evidence="1" id="KW-0812">Transmembrane</keyword>
<organism evidence="2 3">
    <name type="scientific">Alloiococcus otitis ATCC 51267</name>
    <dbReference type="NCBI Taxonomy" id="883081"/>
    <lineage>
        <taxon>Bacteria</taxon>
        <taxon>Bacillati</taxon>
        <taxon>Bacillota</taxon>
        <taxon>Bacilli</taxon>
        <taxon>Lactobacillales</taxon>
        <taxon>Carnobacteriaceae</taxon>
        <taxon>Alloiococcus</taxon>
    </lineage>
</organism>
<dbReference type="Proteomes" id="UP000009875">
    <property type="component" value="Unassembled WGS sequence"/>
</dbReference>
<feature type="transmembrane region" description="Helical" evidence="1">
    <location>
        <begin position="304"/>
        <end position="330"/>
    </location>
</feature>
<proteinExistence type="predicted"/>
<feature type="transmembrane region" description="Helical" evidence="1">
    <location>
        <begin position="336"/>
        <end position="359"/>
    </location>
</feature>
<dbReference type="AlphaFoldDB" id="K9EQ93"/>
<gene>
    <name evidence="2" type="ORF">HMPREF9698_01179</name>
</gene>
<dbReference type="STRING" id="883081.HMPREF9698_01179"/>
<evidence type="ECO:0000256" key="1">
    <source>
        <dbReference type="SAM" id="Phobius"/>
    </source>
</evidence>
<keyword evidence="1" id="KW-1133">Transmembrane helix</keyword>
<comment type="caution">
    <text evidence="2">The sequence shown here is derived from an EMBL/GenBank/DDBJ whole genome shotgun (WGS) entry which is preliminary data.</text>
</comment>
<name>K9EQ93_9LACT</name>
<accession>K9EQ93</accession>